<gene>
    <name evidence="1" type="ORF">ENT37_02320</name>
</gene>
<comment type="caution">
    <text evidence="1">The sequence shown here is derived from an EMBL/GenBank/DDBJ whole genome shotgun (WGS) entry which is preliminary data.</text>
</comment>
<protein>
    <submittedName>
        <fullName evidence="1">Uncharacterized protein</fullName>
    </submittedName>
</protein>
<proteinExistence type="predicted"/>
<dbReference type="EMBL" id="DSYK01000121">
    <property type="protein sequence ID" value="HGS20685.1"/>
    <property type="molecule type" value="Genomic_DNA"/>
</dbReference>
<reference evidence="1" key="1">
    <citation type="journal article" date="2020" name="mSystems">
        <title>Genome- and Community-Level Interaction Insights into Carbon Utilization and Element Cycling Functions of Hydrothermarchaeota in Hydrothermal Sediment.</title>
        <authorList>
            <person name="Zhou Z."/>
            <person name="Liu Y."/>
            <person name="Xu W."/>
            <person name="Pan J."/>
            <person name="Luo Z.H."/>
            <person name="Li M."/>
        </authorList>
    </citation>
    <scope>NUCLEOTIDE SEQUENCE [LARGE SCALE GENOMIC DNA]</scope>
    <source>
        <strain evidence="1">SpSt-573</strain>
    </source>
</reference>
<dbReference type="AlphaFoldDB" id="A0A7C4PKE2"/>
<sequence>MTSVPEEAAGHADVILIGEAEGLWQKYLYEFEQGCPTRTPSLYQVPHGRIDLFHRKDYTNGILLTSR</sequence>
<evidence type="ECO:0000313" key="1">
    <source>
        <dbReference type="EMBL" id="HGS20685.1"/>
    </source>
</evidence>
<name>A0A7C4PKE2_9CHLR</name>
<organism evidence="1">
    <name type="scientific">Anaerolinea thermolimosa</name>
    <dbReference type="NCBI Taxonomy" id="229919"/>
    <lineage>
        <taxon>Bacteria</taxon>
        <taxon>Bacillati</taxon>
        <taxon>Chloroflexota</taxon>
        <taxon>Anaerolineae</taxon>
        <taxon>Anaerolineales</taxon>
        <taxon>Anaerolineaceae</taxon>
        <taxon>Anaerolinea</taxon>
    </lineage>
</organism>
<accession>A0A7C4PKE2</accession>